<evidence type="ECO:0000313" key="1">
    <source>
        <dbReference type="EMBL" id="MBD8870970.1"/>
    </source>
</evidence>
<sequence length="198" mass="21744">MTEVGIDSDLEDFTQQIADQVESFLLALQAISRADDPSRSISLLLLEVSQVLLAGARLGVQADFTPAEEFQPDAGPDPDLDEMRLRLARMLDGVDTYVEVFDTYGEPELVSASLSDDLTSTAASLAHGLRHFRAGRVTEALWWWQFSYVASWGSEASGVLRALQSIVSHDRLDADFEADQEQVAAANEMLGEDLPDPR</sequence>
<dbReference type="Pfam" id="PF16702">
    <property type="entry name" value="DUF5063"/>
    <property type="match status" value="1"/>
</dbReference>
<proteinExistence type="predicted"/>
<dbReference type="AlphaFoldDB" id="A0A927KB62"/>
<dbReference type="InterPro" id="IPR038312">
    <property type="entry name" value="DUF5063_sf"/>
</dbReference>
<dbReference type="EMBL" id="JACYXZ010000004">
    <property type="protein sequence ID" value="MBD8870970.1"/>
    <property type="molecule type" value="Genomic_DNA"/>
</dbReference>
<comment type="caution">
    <text evidence="1">The sequence shown here is derived from an EMBL/GenBank/DDBJ whole genome shotgun (WGS) entry which is preliminary data.</text>
</comment>
<organism evidence="1 2">
    <name type="scientific">Nocardioides donggukensis</name>
    <dbReference type="NCBI Taxonomy" id="2774019"/>
    <lineage>
        <taxon>Bacteria</taxon>
        <taxon>Bacillati</taxon>
        <taxon>Actinomycetota</taxon>
        <taxon>Actinomycetes</taxon>
        <taxon>Propionibacteriales</taxon>
        <taxon>Nocardioidaceae</taxon>
        <taxon>Nocardioides</taxon>
    </lineage>
</organism>
<protein>
    <submittedName>
        <fullName evidence="1">DUF5063 domain-containing protein</fullName>
    </submittedName>
</protein>
<reference evidence="1" key="1">
    <citation type="submission" date="2020-09" db="EMBL/GenBank/DDBJ databases">
        <title>Nocardioides sp. strain MJB4 16S ribosomal RNA gene Genome sequencing and assembly.</title>
        <authorList>
            <person name="Kim I."/>
        </authorList>
    </citation>
    <scope>NUCLEOTIDE SEQUENCE</scope>
    <source>
        <strain evidence="1">MJB4</strain>
    </source>
</reference>
<evidence type="ECO:0000313" key="2">
    <source>
        <dbReference type="Proteomes" id="UP000616839"/>
    </source>
</evidence>
<dbReference type="Gene3D" id="1.20.120.1550">
    <property type="entry name" value="Protein of unknown function DUF5063"/>
    <property type="match status" value="1"/>
</dbReference>
<accession>A0A927KB62</accession>
<dbReference type="Proteomes" id="UP000616839">
    <property type="component" value="Unassembled WGS sequence"/>
</dbReference>
<name>A0A927KB62_9ACTN</name>
<keyword evidence="2" id="KW-1185">Reference proteome</keyword>
<dbReference type="InterPro" id="IPR032025">
    <property type="entry name" value="DUF5063"/>
</dbReference>
<gene>
    <name evidence="1" type="ORF">IE331_15180</name>
</gene>
<dbReference type="RefSeq" id="WP_192144295.1">
    <property type="nucleotide sequence ID" value="NZ_JACYXZ010000004.1"/>
</dbReference>